<name>A0AAE9G6H6_9CAUD</name>
<proteinExistence type="predicted"/>
<evidence type="ECO:0000313" key="1">
    <source>
        <dbReference type="EMBL" id="UNY48810.1"/>
    </source>
</evidence>
<organism evidence="1 2">
    <name type="scientific">Bacillus phage FADO</name>
    <dbReference type="NCBI Taxonomy" id="2917160"/>
    <lineage>
        <taxon>Viruses</taxon>
        <taxon>Duplodnaviria</taxon>
        <taxon>Heunggongvirae</taxon>
        <taxon>Uroviricota</taxon>
        <taxon>Caudoviricetes</taxon>
        <taxon>Heleneionescovirinae</taxon>
        <taxon>Zhangjivirus</taxon>
        <taxon>Zhangjivirus fado</taxon>
    </lineage>
</organism>
<sequence>MDAEILIIINELIKNKKIIIKNRDPDKLSDTIDEIGKIFHDLDIDYIIDVISKDEVKITLDD</sequence>
<gene>
    <name evidence="1" type="ORF">fado_95</name>
</gene>
<protein>
    <submittedName>
        <fullName evidence="1">Uncharacterized protein</fullName>
    </submittedName>
</protein>
<accession>A0AAE9G6H6</accession>
<keyword evidence="2" id="KW-1185">Reference proteome</keyword>
<reference evidence="1 2" key="1">
    <citation type="submission" date="2022-01" db="EMBL/GenBank/DDBJ databases">
        <authorList>
            <person name="Stokar-Avihail A."/>
        </authorList>
    </citation>
    <scope>NUCLEOTIDE SEQUENCE [LARGE SCALE GENOMIC DNA]</scope>
</reference>
<dbReference type="EMBL" id="OM236516">
    <property type="protein sequence ID" value="UNY48810.1"/>
    <property type="molecule type" value="Genomic_DNA"/>
</dbReference>
<evidence type="ECO:0000313" key="2">
    <source>
        <dbReference type="Proteomes" id="UP000831021"/>
    </source>
</evidence>
<dbReference type="Proteomes" id="UP000831021">
    <property type="component" value="Segment"/>
</dbReference>